<feature type="domain" description="Filamentous haemagglutinin FhaB/tRNA nuclease CdiA-like TPS" evidence="3">
    <location>
        <begin position="31"/>
        <end position="139"/>
    </location>
</feature>
<dbReference type="SUPFAM" id="SSF51126">
    <property type="entry name" value="Pectin lyase-like"/>
    <property type="match status" value="4"/>
</dbReference>
<evidence type="ECO:0000256" key="1">
    <source>
        <dbReference type="SAM" id="MobiDB-lite"/>
    </source>
</evidence>
<accession>A0A6H1TXJ3</accession>
<proteinExistence type="predicted"/>
<dbReference type="KEGG" id="oxy:HCG48_12645"/>
<evidence type="ECO:0000313" key="4">
    <source>
        <dbReference type="EMBL" id="QIZ71328.1"/>
    </source>
</evidence>
<evidence type="ECO:0000259" key="3">
    <source>
        <dbReference type="SMART" id="SM00912"/>
    </source>
</evidence>
<organism evidence="4 5">
    <name type="scientific">Oxynema aestuarii AP17</name>
    <dbReference type="NCBI Taxonomy" id="2064643"/>
    <lineage>
        <taxon>Bacteria</taxon>
        <taxon>Bacillati</taxon>
        <taxon>Cyanobacteriota</taxon>
        <taxon>Cyanophyceae</taxon>
        <taxon>Oscillatoriophycideae</taxon>
        <taxon>Oscillatoriales</taxon>
        <taxon>Oscillatoriaceae</taxon>
        <taxon>Oxynema</taxon>
        <taxon>Oxynema aestuarii</taxon>
    </lineage>
</organism>
<dbReference type="InterPro" id="IPR008638">
    <property type="entry name" value="FhaB/CdiA-like_TPS"/>
</dbReference>
<evidence type="ECO:0000313" key="5">
    <source>
        <dbReference type="Proteomes" id="UP000500857"/>
    </source>
</evidence>
<dbReference type="NCBIfam" id="TIGR01901">
    <property type="entry name" value="adhes_NPXG"/>
    <property type="match status" value="1"/>
</dbReference>
<dbReference type="RefSeq" id="WP_168569481.1">
    <property type="nucleotide sequence ID" value="NZ_CP051167.1"/>
</dbReference>
<keyword evidence="5" id="KW-1185">Reference proteome</keyword>
<feature type="chain" id="PRO_5026322095" evidence="2">
    <location>
        <begin position="21"/>
        <end position="1259"/>
    </location>
</feature>
<reference evidence="4 5" key="1">
    <citation type="submission" date="2020-04" db="EMBL/GenBank/DDBJ databases">
        <authorList>
            <person name="Basu S."/>
            <person name="Maruthanayagam V."/>
            <person name="Chakraborty S."/>
            <person name="Pramanik A."/>
            <person name="Mukherjee J."/>
            <person name="Brink B."/>
        </authorList>
    </citation>
    <scope>NUCLEOTIDE SEQUENCE [LARGE SCALE GENOMIC DNA]</scope>
    <source>
        <strain evidence="4 5">AP17</strain>
    </source>
</reference>
<dbReference type="Pfam" id="PF05860">
    <property type="entry name" value="TPS"/>
    <property type="match status" value="1"/>
</dbReference>
<keyword evidence="2" id="KW-0732">Signal</keyword>
<gene>
    <name evidence="4" type="ORF">HCG48_12645</name>
</gene>
<feature type="signal peptide" evidence="2">
    <location>
        <begin position="1"/>
        <end position="20"/>
    </location>
</feature>
<evidence type="ECO:0000256" key="2">
    <source>
        <dbReference type="SAM" id="SignalP"/>
    </source>
</evidence>
<name>A0A6H1TXJ3_9CYAN</name>
<feature type="region of interest" description="Disordered" evidence="1">
    <location>
        <begin position="762"/>
        <end position="783"/>
    </location>
</feature>
<dbReference type="Gene3D" id="2.160.20.10">
    <property type="entry name" value="Single-stranded right-handed beta-helix, Pectin lyase-like"/>
    <property type="match status" value="3"/>
</dbReference>
<dbReference type="SMART" id="SM00912">
    <property type="entry name" value="Haemagg_act"/>
    <property type="match status" value="1"/>
</dbReference>
<protein>
    <submittedName>
        <fullName evidence="4">Filamentous hemagglutinin N-terminal domain-containing protein</fullName>
    </submittedName>
</protein>
<dbReference type="AlphaFoldDB" id="A0A6H1TXJ3"/>
<dbReference type="Proteomes" id="UP000500857">
    <property type="component" value="Chromosome"/>
</dbReference>
<dbReference type="InterPro" id="IPR011050">
    <property type="entry name" value="Pectin_lyase_fold/virulence"/>
</dbReference>
<sequence length="1259" mass="129591">MKIWLAWPAIALAFLSPALAKAQLIPDNSLGGETSTVAPQPGGDRIEGGAVRDTVLFHSFREFNVGEGQAVYFANPPQIREILTRVTGSNISQILGTLGVEGSANLYLINPNGIFFGNNARLDLGGAFVATTAEAAIFENYVFNTRTPEAPPLLSINVPLGVQYGGNPGSIGAEGAILEVAPGRDLSLLGGTVQLDGATLNAPGGRLTLGGLAAPGTIALAPVPEFPETGRADVSLTGNSRLNVVSGGRIEVSSQNLEIVNSRILAGFEPGSEISGAIAPDIYINATENLNLSQNSTIANELAAETIARGGNIQIAARSLSLTGGSRVQTIARSPGRGGDIAIDARDRIVISGFTPDGLFSGILTRSIGETGGPGGAIAIAVPSGDLTLSDRGFVAALTDSPNDGGAIAIAVNRLLLENGGQIVSATTASGNAGNIAIEATESVRVAGTSRDFVPNPFLNLTLFDLDNLPFTTAANPDVAASGTGGIPYISLERTPEQIISGTAVLGTAENAFDYYSFSIQQSNSRGIFDIDNGFTFDESDSGAVDTQIFLFNLTTGELIDANDDSDPESGGLGSDTPRDSYLETTLDEPGIYVIGVGEFESFAADGEPIEGNAIDRGDTYRLQVSLENQGTQGVSLPEDPLNPNNFNANINANSGIVSQTTGRGNAGSVTVHTGRLIVENRGQISTDTTIAGRGGDIAIEARDGIEIRSAIVSSITRGAGDAGNVTVDTQDLHLSEGGELNVNTLGSGNAGNIAIATRESVELSGEDGRGNPSSLRSEVEASATGNGGNVAIATRHLEVRDGAAVSTVTFGAGNAGTLRVNATDSVSVVGTNANGFVPSRILVDVWDDATGDGGNLTVTTRRLDVGDRAFIAASTRGLGNGGQLTIRASESVEVGGTSPDGWPATLFTDSLGDGDGGNFLLETGQLRVFEGGQISAGSFGAGDGGSLTVRASESVQLRGALTAVEDIPIFRDETGTLFPSGLFTASEGTGNAGALQVETPKLTVFDRAEITVSSRGEGRAGTLTVVTSQLDLDTQAKLRADNSGGLGNIDIMAADVRVRGNSRISTNARGSEPGGNIAIATQNLAAIDNSDISANAVNSQGGQVRVTAQGIFGIQFRPQLSDRSDITASSDLGAEFSGVVEVNTPEIDPARGLVPLPNQVTDPSDRIISGCPADEGNRFSLTGRGGLPADPRQPLRGETIVPDLRISATDPVEATGWIVGDRGQVKLIRCREVIPAEMGIDQPSRRLTQPTVHLNSKF</sequence>
<dbReference type="InterPro" id="IPR012334">
    <property type="entry name" value="Pectin_lyas_fold"/>
</dbReference>
<feature type="region of interest" description="Disordered" evidence="1">
    <location>
        <begin position="561"/>
        <end position="583"/>
    </location>
</feature>
<dbReference type="EMBL" id="CP051167">
    <property type="protein sequence ID" value="QIZ71328.1"/>
    <property type="molecule type" value="Genomic_DNA"/>
</dbReference>